<organism evidence="1 2">
    <name type="scientific">Labilithrix luteola</name>
    <dbReference type="NCBI Taxonomy" id="1391654"/>
    <lineage>
        <taxon>Bacteria</taxon>
        <taxon>Pseudomonadati</taxon>
        <taxon>Myxococcota</taxon>
        <taxon>Polyangia</taxon>
        <taxon>Polyangiales</taxon>
        <taxon>Labilitrichaceae</taxon>
        <taxon>Labilithrix</taxon>
    </lineage>
</organism>
<accession>A0A0K1PKT7</accession>
<name>A0A0K1PKT7_9BACT</name>
<sequence>MSMDEARRLVADTTLHGNVPEPLRLAHLVAGGITDGSSRGRA</sequence>
<evidence type="ECO:0000313" key="1">
    <source>
        <dbReference type="EMBL" id="AKU94137.1"/>
    </source>
</evidence>
<reference evidence="1 2" key="1">
    <citation type="submission" date="2015-08" db="EMBL/GenBank/DDBJ databases">
        <authorList>
            <person name="Babu N.S."/>
            <person name="Beckwith C.J."/>
            <person name="Beseler K.G."/>
            <person name="Brison A."/>
            <person name="Carone J.V."/>
            <person name="Caskin T.P."/>
            <person name="Diamond M."/>
            <person name="Durham M.E."/>
            <person name="Foxe J.M."/>
            <person name="Go M."/>
            <person name="Henderson B.A."/>
            <person name="Jones I.B."/>
            <person name="McGettigan J.A."/>
            <person name="Micheletti S.J."/>
            <person name="Nasrallah M.E."/>
            <person name="Ortiz D."/>
            <person name="Piller C.R."/>
            <person name="Privatt S.R."/>
            <person name="Schneider S.L."/>
            <person name="Sharp S."/>
            <person name="Smith T.C."/>
            <person name="Stanton J.D."/>
            <person name="Ullery H.E."/>
            <person name="Wilson R.J."/>
            <person name="Serrano M.G."/>
            <person name="Buck G."/>
            <person name="Lee V."/>
            <person name="Wang Y."/>
            <person name="Carvalho R."/>
            <person name="Voegtly L."/>
            <person name="Shi R."/>
            <person name="Duckworth R."/>
            <person name="Johnson A."/>
            <person name="Loviza R."/>
            <person name="Walstead R."/>
            <person name="Shah Z."/>
            <person name="Kiflezghi M."/>
            <person name="Wade K."/>
            <person name="Ball S.L."/>
            <person name="Bradley K.W."/>
            <person name="Asai D.J."/>
            <person name="Bowman C.A."/>
            <person name="Russell D.A."/>
            <person name="Pope W.H."/>
            <person name="Jacobs-Sera D."/>
            <person name="Hendrix R.W."/>
            <person name="Hatfull G.F."/>
        </authorList>
    </citation>
    <scope>NUCLEOTIDE SEQUENCE [LARGE SCALE GENOMIC DNA]</scope>
    <source>
        <strain evidence="1 2">DSM 27648</strain>
    </source>
</reference>
<protein>
    <submittedName>
        <fullName evidence="1">Uncharacterized protein</fullName>
    </submittedName>
</protein>
<dbReference type="KEGG" id="llu:AKJ09_00801"/>
<evidence type="ECO:0000313" key="2">
    <source>
        <dbReference type="Proteomes" id="UP000064967"/>
    </source>
</evidence>
<keyword evidence="2" id="KW-1185">Reference proteome</keyword>
<proteinExistence type="predicted"/>
<gene>
    <name evidence="1" type="ORF">AKJ09_00801</name>
</gene>
<dbReference type="Gene3D" id="3.30.2170.10">
    <property type="entry name" value="archaeoglobus fulgidus dsm 4304 superfamily"/>
    <property type="match status" value="1"/>
</dbReference>
<dbReference type="Proteomes" id="UP000064967">
    <property type="component" value="Chromosome"/>
</dbReference>
<dbReference type="Pfam" id="PF01949">
    <property type="entry name" value="Endo_dU"/>
    <property type="match status" value="1"/>
</dbReference>
<dbReference type="InterPro" id="IPR002802">
    <property type="entry name" value="Endo_dU"/>
</dbReference>
<dbReference type="EMBL" id="CP012333">
    <property type="protein sequence ID" value="AKU94137.1"/>
    <property type="molecule type" value="Genomic_DNA"/>
</dbReference>
<dbReference type="AlphaFoldDB" id="A0A0K1PKT7"/>